<protein>
    <submittedName>
        <fullName evidence="1">Uncharacterized protein</fullName>
    </submittedName>
</protein>
<organism evidence="1">
    <name type="scientific">marine metagenome</name>
    <dbReference type="NCBI Taxonomy" id="408172"/>
    <lineage>
        <taxon>unclassified sequences</taxon>
        <taxon>metagenomes</taxon>
        <taxon>ecological metagenomes</taxon>
    </lineage>
</organism>
<dbReference type="InterPro" id="IPR046031">
    <property type="entry name" value="DUF5989"/>
</dbReference>
<reference evidence="1" key="1">
    <citation type="submission" date="2018-05" db="EMBL/GenBank/DDBJ databases">
        <authorList>
            <person name="Lanie J.A."/>
            <person name="Ng W.-L."/>
            <person name="Kazmierczak K.M."/>
            <person name="Andrzejewski T.M."/>
            <person name="Davidsen T.M."/>
            <person name="Wayne K.J."/>
            <person name="Tettelin H."/>
            <person name="Glass J.I."/>
            <person name="Rusch D."/>
            <person name="Podicherti R."/>
            <person name="Tsui H.-C.T."/>
            <person name="Winkler M.E."/>
        </authorList>
    </citation>
    <scope>NUCLEOTIDE SEQUENCE</scope>
</reference>
<accession>A0A383AZY8</accession>
<dbReference type="EMBL" id="UINC01196202">
    <property type="protein sequence ID" value="SVE13110.1"/>
    <property type="molecule type" value="Genomic_DNA"/>
</dbReference>
<sequence>MSKLSILFEFWDFFKIRKKFWLLPI</sequence>
<feature type="non-terminal residue" evidence="1">
    <location>
        <position position="1"/>
    </location>
</feature>
<proteinExistence type="predicted"/>
<name>A0A383AZY8_9ZZZZ</name>
<dbReference type="AlphaFoldDB" id="A0A383AZY8"/>
<feature type="non-terminal residue" evidence="1">
    <location>
        <position position="25"/>
    </location>
</feature>
<dbReference type="Pfam" id="PF19451">
    <property type="entry name" value="DUF5989"/>
    <property type="match status" value="1"/>
</dbReference>
<gene>
    <name evidence="1" type="ORF">METZ01_LOCUS465964</name>
</gene>
<evidence type="ECO:0000313" key="1">
    <source>
        <dbReference type="EMBL" id="SVE13110.1"/>
    </source>
</evidence>